<name>A0A1E5T6V1_9BACT</name>
<dbReference type="Gene3D" id="2.60.120.460">
    <property type="entry name" value="YjbQ-like"/>
    <property type="match status" value="1"/>
</dbReference>
<organism evidence="2 3">
    <name type="scientific">Roseivirga misakiensis</name>
    <dbReference type="NCBI Taxonomy" id="1563681"/>
    <lineage>
        <taxon>Bacteria</taxon>
        <taxon>Pseudomonadati</taxon>
        <taxon>Bacteroidota</taxon>
        <taxon>Cytophagia</taxon>
        <taxon>Cytophagales</taxon>
        <taxon>Roseivirgaceae</taxon>
        <taxon>Roseivirga</taxon>
    </lineage>
</organism>
<accession>A0A1E5T6V1</accession>
<dbReference type="PROSITE" id="PS01314">
    <property type="entry name" value="UPF0047"/>
    <property type="match status" value="1"/>
</dbReference>
<reference evidence="2 3" key="1">
    <citation type="submission" date="2016-08" db="EMBL/GenBank/DDBJ databases">
        <title>Draft genome of Fabibacter sp. strain SK-8.</title>
        <authorList>
            <person name="Wong S.-K."/>
            <person name="Hamasaki K."/>
            <person name="Yoshizawa S."/>
        </authorList>
    </citation>
    <scope>NUCLEOTIDE SEQUENCE [LARGE SCALE GENOMIC DNA]</scope>
    <source>
        <strain evidence="2 3">SK-8</strain>
    </source>
</reference>
<dbReference type="InterPro" id="IPR001602">
    <property type="entry name" value="UPF0047_YjbQ-like"/>
</dbReference>
<evidence type="ECO:0000256" key="1">
    <source>
        <dbReference type="ARBA" id="ARBA00005534"/>
    </source>
</evidence>
<comment type="similarity">
    <text evidence="1">Belongs to the UPF0047 family.</text>
</comment>
<dbReference type="EMBL" id="MDGQ01000003">
    <property type="protein sequence ID" value="OEK07114.1"/>
    <property type="molecule type" value="Genomic_DNA"/>
</dbReference>
<evidence type="ECO:0000313" key="3">
    <source>
        <dbReference type="Proteomes" id="UP000095552"/>
    </source>
</evidence>
<dbReference type="PANTHER" id="PTHR30615">
    <property type="entry name" value="UNCHARACTERIZED PROTEIN YJBQ-RELATED"/>
    <property type="match status" value="1"/>
</dbReference>
<dbReference type="PANTHER" id="PTHR30615:SF8">
    <property type="entry name" value="UPF0047 PROTEIN C4A8.02C"/>
    <property type="match status" value="1"/>
</dbReference>
<dbReference type="PIRSF" id="PIRSF004681">
    <property type="entry name" value="UCP004681"/>
    <property type="match status" value="1"/>
</dbReference>
<keyword evidence="3" id="KW-1185">Reference proteome</keyword>
<proteinExistence type="inferred from homology"/>
<dbReference type="Pfam" id="PF01894">
    <property type="entry name" value="YjbQ"/>
    <property type="match status" value="1"/>
</dbReference>
<dbReference type="STRING" id="1563681.BFP71_05505"/>
<gene>
    <name evidence="2" type="ORF">BFP71_05505</name>
</gene>
<evidence type="ECO:0000313" key="2">
    <source>
        <dbReference type="EMBL" id="OEK07114.1"/>
    </source>
</evidence>
<dbReference type="Proteomes" id="UP000095552">
    <property type="component" value="Unassembled WGS sequence"/>
</dbReference>
<evidence type="ECO:0008006" key="4">
    <source>
        <dbReference type="Google" id="ProtNLM"/>
    </source>
</evidence>
<dbReference type="NCBIfam" id="TIGR00149">
    <property type="entry name" value="TIGR00149_YjbQ"/>
    <property type="match status" value="1"/>
</dbReference>
<comment type="caution">
    <text evidence="2">The sequence shown here is derived from an EMBL/GenBank/DDBJ whole genome shotgun (WGS) entry which is preliminary data.</text>
</comment>
<dbReference type="OrthoDB" id="9801725at2"/>
<dbReference type="AlphaFoldDB" id="A0A1E5T6V1"/>
<protein>
    <recommendedName>
        <fullName evidence="4">Secondary thiamine-phosphate synthase</fullName>
    </recommendedName>
</protein>
<dbReference type="InterPro" id="IPR035917">
    <property type="entry name" value="YjbQ-like_sf"/>
</dbReference>
<dbReference type="SUPFAM" id="SSF111038">
    <property type="entry name" value="YjbQ-like"/>
    <property type="match status" value="1"/>
</dbReference>
<sequence length="140" mass="15548">MKFFQAETRLSPRSRGFHLITHEITTAIPALKEINTGLLHVHIKHTSASLTINENADPTVREDFESHFNLLVPEDGTHYQHTFEGPDDMTSHIKASILGSSVTVPITNGRLNLGTWQGIYLCEHRNHGGSRSIVLTAQGI</sequence>
<dbReference type="RefSeq" id="WP_069834426.1">
    <property type="nucleotide sequence ID" value="NZ_MDGQ01000003.1"/>
</dbReference>